<feature type="signal peptide" evidence="1">
    <location>
        <begin position="1"/>
        <end position="29"/>
    </location>
</feature>
<keyword evidence="4" id="KW-1185">Reference proteome</keyword>
<evidence type="ECO:0000313" key="3">
    <source>
        <dbReference type="EMBL" id="MBB6428392.1"/>
    </source>
</evidence>
<name>A0A7X0H3I7_9BACT</name>
<dbReference type="EMBL" id="JACHGY010000001">
    <property type="protein sequence ID" value="MBB6428392.1"/>
    <property type="molecule type" value="Genomic_DNA"/>
</dbReference>
<gene>
    <name evidence="3" type="ORF">HNQ40_000198</name>
</gene>
<feature type="chain" id="PRO_5031020495" description="Ice-binding protein C-terminal domain-containing protein" evidence="1">
    <location>
        <begin position="30"/>
        <end position="300"/>
    </location>
</feature>
<feature type="domain" description="Ice-binding protein C-terminal" evidence="2">
    <location>
        <begin position="276"/>
        <end position="297"/>
    </location>
</feature>
<keyword evidence="1" id="KW-0732">Signal</keyword>
<evidence type="ECO:0000313" key="4">
    <source>
        <dbReference type="Proteomes" id="UP000541810"/>
    </source>
</evidence>
<organism evidence="3 4">
    <name type="scientific">Algisphaera agarilytica</name>
    <dbReference type="NCBI Taxonomy" id="1385975"/>
    <lineage>
        <taxon>Bacteria</taxon>
        <taxon>Pseudomonadati</taxon>
        <taxon>Planctomycetota</taxon>
        <taxon>Phycisphaerae</taxon>
        <taxon>Phycisphaerales</taxon>
        <taxon>Phycisphaeraceae</taxon>
        <taxon>Algisphaera</taxon>
    </lineage>
</organism>
<dbReference type="RefSeq" id="WP_184675491.1">
    <property type="nucleotide sequence ID" value="NZ_JACHGY010000001.1"/>
</dbReference>
<reference evidence="3 4" key="1">
    <citation type="submission" date="2020-08" db="EMBL/GenBank/DDBJ databases">
        <title>Genomic Encyclopedia of Type Strains, Phase IV (KMG-IV): sequencing the most valuable type-strain genomes for metagenomic binning, comparative biology and taxonomic classification.</title>
        <authorList>
            <person name="Goeker M."/>
        </authorList>
    </citation>
    <scope>NUCLEOTIDE SEQUENCE [LARGE SCALE GENOMIC DNA]</scope>
    <source>
        <strain evidence="3 4">DSM 103725</strain>
    </source>
</reference>
<comment type="caution">
    <text evidence="3">The sequence shown here is derived from an EMBL/GenBank/DDBJ whole genome shotgun (WGS) entry which is preliminary data.</text>
</comment>
<evidence type="ECO:0000259" key="2">
    <source>
        <dbReference type="Pfam" id="PF07589"/>
    </source>
</evidence>
<evidence type="ECO:0000256" key="1">
    <source>
        <dbReference type="SAM" id="SignalP"/>
    </source>
</evidence>
<dbReference type="NCBIfam" id="TIGR02595">
    <property type="entry name" value="PEP_CTERM"/>
    <property type="match status" value="1"/>
</dbReference>
<dbReference type="AlphaFoldDB" id="A0A7X0H3I7"/>
<dbReference type="InterPro" id="IPR013424">
    <property type="entry name" value="Ice-binding_C"/>
</dbReference>
<dbReference type="Pfam" id="PF07589">
    <property type="entry name" value="PEP-CTERM"/>
    <property type="match status" value="1"/>
</dbReference>
<dbReference type="Proteomes" id="UP000541810">
    <property type="component" value="Unassembled WGS sequence"/>
</dbReference>
<protein>
    <recommendedName>
        <fullName evidence="2">Ice-binding protein C-terminal domain-containing protein</fullName>
    </recommendedName>
</protein>
<proteinExistence type="predicted"/>
<sequence length="300" mass="31091">MSNSLAVVELKHVAALAVASAALSLPAVGQVVVVDDNFAVDGTVSTDAAYFGSSSSTAIEFNANSIGLVTGPSGRQMHALFDTVSLAQGESLVATIDFTTPTSISTTGGDDFKFGVFDHLGRDNASQLAQNTSYSTASPNADYSGLPGFMVELDVEPSDPATDIQIRRSDPSTSGRLLGTNTGISSLSSSADMGYVFAPNTAYTLSITIERTLADELDISSTFLGVTHSDTDDSPVSFDFGMLAFGASTNAFGTSNTPGEMDNGIDLTRVNVVYNPIPEPGSMALISLGGLALLRRRSSK</sequence>
<accession>A0A7X0H3I7</accession>